<reference evidence="3 4" key="1">
    <citation type="submission" date="2016-08" db="EMBL/GenBank/DDBJ databases">
        <title>Draft genome of Fabibacter sp. strain SK-8.</title>
        <authorList>
            <person name="Wong S.-K."/>
            <person name="Hamasaki K."/>
            <person name="Yoshizawa S."/>
        </authorList>
    </citation>
    <scope>NUCLEOTIDE SEQUENCE [LARGE SCALE GENOMIC DNA]</scope>
    <source>
        <strain evidence="3 4">SK-8</strain>
    </source>
</reference>
<keyword evidence="4" id="KW-1185">Reference proteome</keyword>
<dbReference type="Pfam" id="PF12833">
    <property type="entry name" value="HTH_18"/>
    <property type="match status" value="1"/>
</dbReference>
<dbReference type="AlphaFoldDB" id="A0A1E5SL96"/>
<name>A0A1E5SL96_9BACT</name>
<evidence type="ECO:0000259" key="2">
    <source>
        <dbReference type="PROSITE" id="PS01124"/>
    </source>
</evidence>
<protein>
    <submittedName>
        <fullName evidence="3">Transcriptional regulator</fullName>
    </submittedName>
</protein>
<evidence type="ECO:0000313" key="3">
    <source>
        <dbReference type="EMBL" id="OEJ99897.1"/>
    </source>
</evidence>
<dbReference type="GO" id="GO:0043565">
    <property type="term" value="F:sequence-specific DNA binding"/>
    <property type="evidence" value="ECO:0007669"/>
    <property type="project" value="InterPro"/>
</dbReference>
<proteinExistence type="predicted"/>
<dbReference type="STRING" id="1563681.BFP71_10135"/>
<dbReference type="SMART" id="SM00342">
    <property type="entry name" value="HTH_ARAC"/>
    <property type="match status" value="1"/>
</dbReference>
<dbReference type="PANTHER" id="PTHR43280:SF28">
    <property type="entry name" value="HTH-TYPE TRANSCRIPTIONAL ACTIVATOR RHAS"/>
    <property type="match status" value="1"/>
</dbReference>
<evidence type="ECO:0000256" key="1">
    <source>
        <dbReference type="ARBA" id="ARBA00023125"/>
    </source>
</evidence>
<sequence>MAEVFETFKPKNTMLQALVDYYYLDIKSENETHQFQCFPHFNNTISLYSSHKHLENGDVMFDKTAEELQIFTPIREKVLHVRQLGEVHRIVIVFHPLGIQQFYRQLSFKKILNNYEFFKKQELTRLFSTTNINTLTDLLDSFLVKRYIKFEHNILEKSLQYVFTNFESFSVNYLSEYLNISRQHLNRIFKSYLGVSVKKFQEIVLFRKTMNKRLFENSEENFTSLAYEFNFNDQSHLNKTYKNLTNNSPKAFFHKGTVLGRQDTFWHLIKS</sequence>
<dbReference type="Proteomes" id="UP000095552">
    <property type="component" value="Unassembled WGS sequence"/>
</dbReference>
<dbReference type="PANTHER" id="PTHR43280">
    <property type="entry name" value="ARAC-FAMILY TRANSCRIPTIONAL REGULATOR"/>
    <property type="match status" value="1"/>
</dbReference>
<evidence type="ECO:0000313" key="4">
    <source>
        <dbReference type="Proteomes" id="UP000095552"/>
    </source>
</evidence>
<comment type="caution">
    <text evidence="3">The sequence shown here is derived from an EMBL/GenBank/DDBJ whole genome shotgun (WGS) entry which is preliminary data.</text>
</comment>
<feature type="domain" description="HTH araC/xylS-type" evidence="2">
    <location>
        <begin position="156"/>
        <end position="255"/>
    </location>
</feature>
<dbReference type="GO" id="GO:0003700">
    <property type="term" value="F:DNA-binding transcription factor activity"/>
    <property type="evidence" value="ECO:0007669"/>
    <property type="project" value="InterPro"/>
</dbReference>
<dbReference type="OrthoDB" id="635259at2"/>
<gene>
    <name evidence="3" type="ORF">BFP71_10135</name>
</gene>
<keyword evidence="1" id="KW-0238">DNA-binding</keyword>
<dbReference type="EMBL" id="MDGQ01000005">
    <property type="protein sequence ID" value="OEJ99897.1"/>
    <property type="molecule type" value="Genomic_DNA"/>
</dbReference>
<dbReference type="Gene3D" id="1.10.10.60">
    <property type="entry name" value="Homeodomain-like"/>
    <property type="match status" value="1"/>
</dbReference>
<organism evidence="3 4">
    <name type="scientific">Roseivirga misakiensis</name>
    <dbReference type="NCBI Taxonomy" id="1563681"/>
    <lineage>
        <taxon>Bacteria</taxon>
        <taxon>Pseudomonadati</taxon>
        <taxon>Bacteroidota</taxon>
        <taxon>Cytophagia</taxon>
        <taxon>Cytophagales</taxon>
        <taxon>Roseivirgaceae</taxon>
        <taxon>Roseivirga</taxon>
    </lineage>
</organism>
<dbReference type="RefSeq" id="WP_069835360.1">
    <property type="nucleotide sequence ID" value="NZ_MDGQ01000005.1"/>
</dbReference>
<accession>A0A1E5SL96</accession>
<dbReference type="InterPro" id="IPR018060">
    <property type="entry name" value="HTH_AraC"/>
</dbReference>
<dbReference type="PROSITE" id="PS01124">
    <property type="entry name" value="HTH_ARAC_FAMILY_2"/>
    <property type="match status" value="1"/>
</dbReference>